<proteinExistence type="inferred from homology"/>
<evidence type="ECO:0000256" key="1">
    <source>
        <dbReference type="ARBA" id="ARBA00001946"/>
    </source>
</evidence>
<evidence type="ECO:0000256" key="2">
    <source>
        <dbReference type="ARBA" id="ARBA00005582"/>
    </source>
</evidence>
<evidence type="ECO:0000256" key="5">
    <source>
        <dbReference type="ARBA" id="ARBA00022842"/>
    </source>
</evidence>
<dbReference type="CDD" id="cd04690">
    <property type="entry name" value="NUDIX_Hydrolase"/>
    <property type="match status" value="1"/>
</dbReference>
<dbReference type="EMBL" id="JADLRE010000028">
    <property type="protein sequence ID" value="MBF6228972.1"/>
    <property type="molecule type" value="Genomic_DNA"/>
</dbReference>
<keyword evidence="8" id="KW-1185">Reference proteome</keyword>
<keyword evidence="5" id="KW-0460">Magnesium</keyword>
<dbReference type="RefSeq" id="WP_195035849.1">
    <property type="nucleotide sequence ID" value="NZ_JADLRE010000028.1"/>
</dbReference>
<evidence type="ECO:0000313" key="7">
    <source>
        <dbReference type="EMBL" id="MBF6228972.1"/>
    </source>
</evidence>
<feature type="domain" description="Nudix hydrolase" evidence="6">
    <location>
        <begin position="1"/>
        <end position="131"/>
    </location>
</feature>
<dbReference type="Gene3D" id="3.90.79.10">
    <property type="entry name" value="Nucleoside Triphosphate Pyrophosphohydrolase"/>
    <property type="match status" value="1"/>
</dbReference>
<name>A0ABS0CF43_9NOCA</name>
<comment type="caution">
    <text evidence="7">The sequence shown here is derived from an EMBL/GenBank/DDBJ whole genome shotgun (WGS) entry which is preliminary data.</text>
</comment>
<dbReference type="Pfam" id="PF00293">
    <property type="entry name" value="NUDIX"/>
    <property type="match status" value="1"/>
</dbReference>
<dbReference type="Proteomes" id="UP000807309">
    <property type="component" value="Unassembled WGS sequence"/>
</dbReference>
<protein>
    <submittedName>
        <fullName evidence="7">NUDIX domain-containing protein</fullName>
    </submittedName>
</protein>
<comment type="similarity">
    <text evidence="2">Belongs to the Nudix hydrolase family.</text>
</comment>
<evidence type="ECO:0000256" key="4">
    <source>
        <dbReference type="ARBA" id="ARBA00022801"/>
    </source>
</evidence>
<dbReference type="PANTHER" id="PTHR43758">
    <property type="entry name" value="7,8-DIHYDRO-8-OXOGUANINE TRIPHOSPHATASE"/>
    <property type="match status" value="1"/>
</dbReference>
<dbReference type="PROSITE" id="PS51462">
    <property type="entry name" value="NUDIX"/>
    <property type="match status" value="1"/>
</dbReference>
<reference evidence="7 8" key="1">
    <citation type="submission" date="2020-10" db="EMBL/GenBank/DDBJ databases">
        <title>Identification of Nocardia species via Next-generation sequencing and recognition of intraspecies genetic diversity.</title>
        <authorList>
            <person name="Li P."/>
            <person name="Li P."/>
            <person name="Lu B."/>
        </authorList>
    </citation>
    <scope>NUCLEOTIDE SEQUENCE [LARGE SCALE GENOMIC DNA]</scope>
    <source>
        <strain evidence="7 8">N-11</strain>
    </source>
</reference>
<sequence>MTRIIDKLAWIQIVDGRILSTRTRGKDTYYIPGGKREAGESDWEALRREIEEELSVKLIGSTVKPAGVYEAQAHGQTEGIAVRMTCYTAEYEGELTPASEIEELMWLDHSGRELSSPVDKIIFDALHDQGLLKSAISDDSGSPA</sequence>
<dbReference type="PANTHER" id="PTHR43758:SF2">
    <property type="entry name" value="OXIDIZED PURINE NUCLEOSIDE TRIPHOSPHATE HYDROLASE"/>
    <property type="match status" value="1"/>
</dbReference>
<organism evidence="7 8">
    <name type="scientific">Nocardia abscessus</name>
    <dbReference type="NCBI Taxonomy" id="120957"/>
    <lineage>
        <taxon>Bacteria</taxon>
        <taxon>Bacillati</taxon>
        <taxon>Actinomycetota</taxon>
        <taxon>Actinomycetes</taxon>
        <taxon>Mycobacteriales</taxon>
        <taxon>Nocardiaceae</taxon>
        <taxon>Nocardia</taxon>
    </lineage>
</organism>
<keyword evidence="4" id="KW-0378">Hydrolase</keyword>
<dbReference type="InterPro" id="IPR015797">
    <property type="entry name" value="NUDIX_hydrolase-like_dom_sf"/>
</dbReference>
<comment type="cofactor">
    <cofactor evidence="1">
        <name>Mg(2+)</name>
        <dbReference type="ChEBI" id="CHEBI:18420"/>
    </cofactor>
</comment>
<accession>A0ABS0CF43</accession>
<evidence type="ECO:0000313" key="8">
    <source>
        <dbReference type="Proteomes" id="UP000807309"/>
    </source>
</evidence>
<evidence type="ECO:0000256" key="3">
    <source>
        <dbReference type="ARBA" id="ARBA00022723"/>
    </source>
</evidence>
<dbReference type="InterPro" id="IPR000086">
    <property type="entry name" value="NUDIX_hydrolase_dom"/>
</dbReference>
<keyword evidence="3" id="KW-0479">Metal-binding</keyword>
<evidence type="ECO:0000259" key="6">
    <source>
        <dbReference type="PROSITE" id="PS51462"/>
    </source>
</evidence>
<dbReference type="SUPFAM" id="SSF55811">
    <property type="entry name" value="Nudix"/>
    <property type="match status" value="1"/>
</dbReference>
<gene>
    <name evidence="7" type="ORF">IU470_28260</name>
</gene>